<evidence type="ECO:0000313" key="2">
    <source>
        <dbReference type="Proteomes" id="UP000431744"/>
    </source>
</evidence>
<accession>A0A6H9WP96</accession>
<proteinExistence type="predicted"/>
<sequence length="72" mass="7738">MSISYTRPEVAEDHACDAVLATVTDVFAIPDDSLDQLLYLRIGFAGFIFCYDLDPADADGAFEPVPAPGETP</sequence>
<gene>
    <name evidence="1" type="ORF">F8O04_14500</name>
</gene>
<comment type="caution">
    <text evidence="1">The sequence shown here is derived from an EMBL/GenBank/DDBJ whole genome shotgun (WGS) entry which is preliminary data.</text>
</comment>
<name>A0A6H9WP96_9MICO</name>
<evidence type="ECO:0000313" key="1">
    <source>
        <dbReference type="EMBL" id="KAB1646929.1"/>
    </source>
</evidence>
<dbReference type="RefSeq" id="WP_158030095.1">
    <property type="nucleotide sequence ID" value="NZ_BMHG01000002.1"/>
</dbReference>
<organism evidence="1 2">
    <name type="scientific">Pseudoclavibacter endophyticus</name>
    <dbReference type="NCBI Taxonomy" id="1778590"/>
    <lineage>
        <taxon>Bacteria</taxon>
        <taxon>Bacillati</taxon>
        <taxon>Actinomycetota</taxon>
        <taxon>Actinomycetes</taxon>
        <taxon>Micrococcales</taxon>
        <taxon>Microbacteriaceae</taxon>
        <taxon>Pseudoclavibacter</taxon>
    </lineage>
</organism>
<dbReference type="Proteomes" id="UP000431744">
    <property type="component" value="Unassembled WGS sequence"/>
</dbReference>
<reference evidence="1 2" key="1">
    <citation type="submission" date="2019-09" db="EMBL/GenBank/DDBJ databases">
        <title>Phylogeny of genus Pseudoclavibacter and closely related genus.</title>
        <authorList>
            <person name="Li Y."/>
        </authorList>
    </citation>
    <scope>NUCLEOTIDE SEQUENCE [LARGE SCALE GENOMIC DNA]</scope>
    <source>
        <strain evidence="1 2">EGI 60007</strain>
    </source>
</reference>
<protein>
    <submittedName>
        <fullName evidence="1">Uncharacterized protein</fullName>
    </submittedName>
</protein>
<keyword evidence="2" id="KW-1185">Reference proteome</keyword>
<dbReference type="EMBL" id="WBJY01000004">
    <property type="protein sequence ID" value="KAB1646929.1"/>
    <property type="molecule type" value="Genomic_DNA"/>
</dbReference>
<dbReference type="AlphaFoldDB" id="A0A6H9WP96"/>